<proteinExistence type="predicted"/>
<organism evidence="1 2">
    <name type="scientific">Flavisolibacter tropicus</name>
    <dbReference type="NCBI Taxonomy" id="1492898"/>
    <lineage>
        <taxon>Bacteria</taxon>
        <taxon>Pseudomonadati</taxon>
        <taxon>Bacteroidota</taxon>
        <taxon>Chitinophagia</taxon>
        <taxon>Chitinophagales</taxon>
        <taxon>Chitinophagaceae</taxon>
        <taxon>Flavisolibacter</taxon>
    </lineage>
</organism>
<reference evidence="1 2" key="2">
    <citation type="journal article" date="2016" name="Int. J. Syst. Evol. Microbiol.">
        <title>Flavisolibacter tropicus sp. nov., isolated from tropical soil.</title>
        <authorList>
            <person name="Lee J.J."/>
            <person name="Kang M.S."/>
            <person name="Kim G.S."/>
            <person name="Lee C.S."/>
            <person name="Lim S."/>
            <person name="Lee J."/>
            <person name="Roh S.H."/>
            <person name="Kang H."/>
            <person name="Ha J.M."/>
            <person name="Bae S."/>
            <person name="Jung H.Y."/>
            <person name="Kim M.K."/>
        </authorList>
    </citation>
    <scope>NUCLEOTIDE SEQUENCE [LARGE SCALE GENOMIC DNA]</scope>
    <source>
        <strain evidence="1 2">LCS9</strain>
    </source>
</reference>
<evidence type="ECO:0008006" key="3">
    <source>
        <dbReference type="Google" id="ProtNLM"/>
    </source>
</evidence>
<accession>A0A172TSI1</accession>
<evidence type="ECO:0000313" key="1">
    <source>
        <dbReference type="EMBL" id="ANE49956.1"/>
    </source>
</evidence>
<dbReference type="AlphaFoldDB" id="A0A172TSI1"/>
<dbReference type="Proteomes" id="UP000077177">
    <property type="component" value="Chromosome"/>
</dbReference>
<reference evidence="2" key="1">
    <citation type="submission" date="2015-01" db="EMBL/GenBank/DDBJ databases">
        <title>Flavisolibacter sp./LCS9/ whole genome sequencing.</title>
        <authorList>
            <person name="Kim M.K."/>
            <person name="Srinivasan S."/>
            <person name="Lee J.-J."/>
        </authorList>
    </citation>
    <scope>NUCLEOTIDE SEQUENCE [LARGE SCALE GENOMIC DNA]</scope>
    <source>
        <strain evidence="2">LCS9</strain>
    </source>
</reference>
<sequence>MFQPYQTIELLRDINPMLKIGMKGVILGVWDEETVEVEFLDNDGYNIEYNGQVTFTLKAKDVHPC</sequence>
<dbReference type="KEGG" id="fla:SY85_05035"/>
<keyword evidence="2" id="KW-1185">Reference proteome</keyword>
<dbReference type="OrthoDB" id="982717at2"/>
<evidence type="ECO:0000313" key="2">
    <source>
        <dbReference type="Proteomes" id="UP000077177"/>
    </source>
</evidence>
<dbReference type="STRING" id="1492898.SY85_05035"/>
<gene>
    <name evidence="1" type="ORF">SY85_05035</name>
</gene>
<name>A0A172TSI1_9BACT</name>
<dbReference type="RefSeq" id="WP_066402103.1">
    <property type="nucleotide sequence ID" value="NZ_CP011390.1"/>
</dbReference>
<protein>
    <recommendedName>
        <fullName evidence="3">DUF4926 domain-containing protein</fullName>
    </recommendedName>
</protein>
<dbReference type="EMBL" id="CP011390">
    <property type="protein sequence ID" value="ANE49956.1"/>
    <property type="molecule type" value="Genomic_DNA"/>
</dbReference>